<dbReference type="GO" id="GO:0009306">
    <property type="term" value="P:protein secretion"/>
    <property type="evidence" value="ECO:0007669"/>
    <property type="project" value="InterPro"/>
</dbReference>
<evidence type="ECO:0000256" key="10">
    <source>
        <dbReference type="SAM" id="Phobius"/>
    </source>
</evidence>
<feature type="domain" description="AprE-like long alpha-helical hairpin" evidence="11">
    <location>
        <begin position="90"/>
        <end position="290"/>
    </location>
</feature>
<evidence type="ECO:0000256" key="2">
    <source>
        <dbReference type="ARBA" id="ARBA00009477"/>
    </source>
</evidence>
<dbReference type="InterPro" id="IPR006144">
    <property type="entry name" value="Secretion_HlyD_CS"/>
</dbReference>
<dbReference type="AlphaFoldDB" id="A0A6I6JE57"/>
<dbReference type="Gene3D" id="2.40.30.170">
    <property type="match status" value="1"/>
</dbReference>
<evidence type="ECO:0000256" key="5">
    <source>
        <dbReference type="ARBA" id="ARBA00022519"/>
    </source>
</evidence>
<feature type="domain" description="AprE-like beta-barrel" evidence="12">
    <location>
        <begin position="333"/>
        <end position="422"/>
    </location>
</feature>
<comment type="similarity">
    <text evidence="2">Belongs to the membrane fusion protein (MFP) (TC 8.A.1) family.</text>
</comment>
<evidence type="ECO:0000313" key="13">
    <source>
        <dbReference type="EMBL" id="QGY41115.1"/>
    </source>
</evidence>
<keyword evidence="5" id="KW-0997">Cell inner membrane</keyword>
<reference evidence="13 14" key="1">
    <citation type="submission" date="2019-11" db="EMBL/GenBank/DDBJ databases">
        <authorList>
            <person name="Zheng R.K."/>
            <person name="Sun C.M."/>
        </authorList>
    </citation>
    <scope>NUCLEOTIDE SEQUENCE [LARGE SCALE GENOMIC DNA]</scope>
    <source>
        <strain evidence="13 14">SRB007</strain>
    </source>
</reference>
<organism evidence="13 14">
    <name type="scientific">Pseudodesulfovibrio cashew</name>
    <dbReference type="NCBI Taxonomy" id="2678688"/>
    <lineage>
        <taxon>Bacteria</taxon>
        <taxon>Pseudomonadati</taxon>
        <taxon>Thermodesulfobacteriota</taxon>
        <taxon>Desulfovibrionia</taxon>
        <taxon>Desulfovibrionales</taxon>
        <taxon>Desulfovibrionaceae</taxon>
    </lineage>
</organism>
<evidence type="ECO:0000259" key="11">
    <source>
        <dbReference type="Pfam" id="PF25994"/>
    </source>
</evidence>
<evidence type="ECO:0000256" key="3">
    <source>
        <dbReference type="ARBA" id="ARBA00022448"/>
    </source>
</evidence>
<dbReference type="InterPro" id="IPR058781">
    <property type="entry name" value="HH_AprE-like"/>
</dbReference>
<accession>A0A6I6JE57</accession>
<gene>
    <name evidence="13" type="ORF">GM415_13580</name>
</gene>
<dbReference type="Proteomes" id="UP000428328">
    <property type="component" value="Chromosome"/>
</dbReference>
<keyword evidence="14" id="KW-1185">Reference proteome</keyword>
<feature type="coiled-coil region" evidence="9">
    <location>
        <begin position="155"/>
        <end position="203"/>
    </location>
</feature>
<evidence type="ECO:0000256" key="6">
    <source>
        <dbReference type="ARBA" id="ARBA00022692"/>
    </source>
</evidence>
<evidence type="ECO:0000256" key="8">
    <source>
        <dbReference type="ARBA" id="ARBA00023136"/>
    </source>
</evidence>
<keyword evidence="3" id="KW-0813">Transport</keyword>
<dbReference type="Pfam" id="PF25994">
    <property type="entry name" value="HH_AprE"/>
    <property type="match status" value="1"/>
</dbReference>
<dbReference type="Pfam" id="PF26002">
    <property type="entry name" value="Beta-barrel_AprE"/>
    <property type="match status" value="1"/>
</dbReference>
<keyword evidence="4" id="KW-1003">Cell membrane</keyword>
<dbReference type="EMBL" id="CP046400">
    <property type="protein sequence ID" value="QGY41115.1"/>
    <property type="molecule type" value="Genomic_DNA"/>
</dbReference>
<dbReference type="NCBIfam" id="TIGR01843">
    <property type="entry name" value="type_I_hlyD"/>
    <property type="match status" value="1"/>
</dbReference>
<keyword evidence="7 10" id="KW-1133">Transmembrane helix</keyword>
<protein>
    <submittedName>
        <fullName evidence="13">HlyD family type I secretion periplasmic adaptor subunit</fullName>
    </submittedName>
</protein>
<evidence type="ECO:0000313" key="14">
    <source>
        <dbReference type="Proteomes" id="UP000428328"/>
    </source>
</evidence>
<dbReference type="PROSITE" id="PS00543">
    <property type="entry name" value="HLYD_FAMILY"/>
    <property type="match status" value="1"/>
</dbReference>
<keyword evidence="8 10" id="KW-0472">Membrane</keyword>
<keyword evidence="6 10" id="KW-0812">Transmembrane</keyword>
<dbReference type="InterPro" id="IPR058982">
    <property type="entry name" value="Beta-barrel_AprE"/>
</dbReference>
<dbReference type="InterPro" id="IPR010129">
    <property type="entry name" value="T1SS_HlyD"/>
</dbReference>
<sequence length="445" mass="50330">MAVQDEIRSVKWTTRAFFYLCAAFCVSFFIWAAVSPLDIVSNAMGEVVPSSKVKRIQHLEGGIVRALKVREGDTVTVDQPLIELEATASDSTVEELNVRVASLKVEMLRLEAESRWFDGGGKESVSPMAVDPFEVTPVFPGELGKDAPDMVAQAKELYNARRERFVNDIKAQEEQIKQRQQDIKEITARIRNQQQNLKYVREQIKISEGLLKDKLTTRYKHLGFLKEESSLVSRIEEDRAALDRSRSMLSSAREALAQISNQFHEQVQSDLRRARRELLEFSQRLRKMSDSLQRTVIRSPANGIVKTVYIMGEGEVVQPGMTVLDIVPADDKLVIEAHLPLGDIGYVQVGQPASVRLATGDARMFGNLTGSVRRISPDAITTPEGGTYYRVLVETESDHFQKGSRKYQLYPGMRLLVAIKTGERTVMEYLVYPYFDTLYHGLHER</sequence>
<proteinExistence type="inferred from homology"/>
<dbReference type="KEGG" id="psel:GM415_13580"/>
<evidence type="ECO:0000259" key="12">
    <source>
        <dbReference type="Pfam" id="PF26002"/>
    </source>
</evidence>
<dbReference type="PANTHER" id="PTHR30386:SF26">
    <property type="entry name" value="TRANSPORT PROTEIN COMB"/>
    <property type="match status" value="1"/>
</dbReference>
<dbReference type="GO" id="GO:0005886">
    <property type="term" value="C:plasma membrane"/>
    <property type="evidence" value="ECO:0007669"/>
    <property type="project" value="UniProtKB-SubCell"/>
</dbReference>
<evidence type="ECO:0000256" key="4">
    <source>
        <dbReference type="ARBA" id="ARBA00022475"/>
    </source>
</evidence>
<feature type="coiled-coil region" evidence="9">
    <location>
        <begin position="242"/>
        <end position="291"/>
    </location>
</feature>
<evidence type="ECO:0000256" key="9">
    <source>
        <dbReference type="SAM" id="Coils"/>
    </source>
</evidence>
<comment type="subcellular location">
    <subcellularLocation>
        <location evidence="1">Cell inner membrane</location>
        <topology evidence="1">Single-pass membrane protein</topology>
    </subcellularLocation>
</comment>
<feature type="transmembrane region" description="Helical" evidence="10">
    <location>
        <begin position="16"/>
        <end position="34"/>
    </location>
</feature>
<dbReference type="PRINTS" id="PR01490">
    <property type="entry name" value="RTXTOXIND"/>
</dbReference>
<evidence type="ECO:0000256" key="7">
    <source>
        <dbReference type="ARBA" id="ARBA00022989"/>
    </source>
</evidence>
<keyword evidence="9" id="KW-0175">Coiled coil</keyword>
<dbReference type="PANTHER" id="PTHR30386">
    <property type="entry name" value="MEMBRANE FUSION SUBUNIT OF EMRAB-TOLC MULTIDRUG EFFLUX PUMP"/>
    <property type="match status" value="1"/>
</dbReference>
<name>A0A6I6JE57_9BACT</name>
<dbReference type="InterPro" id="IPR050739">
    <property type="entry name" value="MFP"/>
</dbReference>
<evidence type="ECO:0000256" key="1">
    <source>
        <dbReference type="ARBA" id="ARBA00004377"/>
    </source>
</evidence>